<name>A0A9K3KXZ7_9STRA</name>
<keyword evidence="3" id="KW-0949">S-adenosyl-L-methionine</keyword>
<evidence type="ECO:0000256" key="3">
    <source>
        <dbReference type="ARBA" id="ARBA00022691"/>
    </source>
</evidence>
<reference evidence="5" key="1">
    <citation type="journal article" date="2021" name="Sci. Rep.">
        <title>Diploid genomic architecture of Nitzschia inconspicua, an elite biomass production diatom.</title>
        <authorList>
            <person name="Oliver A."/>
            <person name="Podell S."/>
            <person name="Pinowska A."/>
            <person name="Traller J.C."/>
            <person name="Smith S.R."/>
            <person name="McClure R."/>
            <person name="Beliaev A."/>
            <person name="Bohutskyi P."/>
            <person name="Hill E.A."/>
            <person name="Rabines A."/>
            <person name="Zheng H."/>
            <person name="Allen L.Z."/>
            <person name="Kuo A."/>
            <person name="Grigoriev I.V."/>
            <person name="Allen A.E."/>
            <person name="Hazlebeck D."/>
            <person name="Allen E.E."/>
        </authorList>
    </citation>
    <scope>NUCLEOTIDE SEQUENCE</scope>
    <source>
        <strain evidence="5">Hildebrandi</strain>
    </source>
</reference>
<keyword evidence="1 5" id="KW-0489">Methyltransferase</keyword>
<organism evidence="5 6">
    <name type="scientific">Nitzschia inconspicua</name>
    <dbReference type="NCBI Taxonomy" id="303405"/>
    <lineage>
        <taxon>Eukaryota</taxon>
        <taxon>Sar</taxon>
        <taxon>Stramenopiles</taxon>
        <taxon>Ochrophyta</taxon>
        <taxon>Bacillariophyta</taxon>
        <taxon>Bacillariophyceae</taxon>
        <taxon>Bacillariophycidae</taxon>
        <taxon>Bacillariales</taxon>
        <taxon>Bacillariaceae</taxon>
        <taxon>Nitzschia</taxon>
    </lineage>
</organism>
<evidence type="ECO:0000259" key="4">
    <source>
        <dbReference type="Pfam" id="PF10672"/>
    </source>
</evidence>
<dbReference type="PANTHER" id="PTHR43042">
    <property type="entry name" value="SAM-DEPENDENT METHYLTRANSFERASE"/>
    <property type="match status" value="1"/>
</dbReference>
<feature type="domain" description="S-adenosylmethionine-dependent methyltransferase" evidence="4">
    <location>
        <begin position="110"/>
        <end position="394"/>
    </location>
</feature>
<gene>
    <name evidence="5" type="ORF">IV203_008025</name>
</gene>
<dbReference type="PANTHER" id="PTHR43042:SF3">
    <property type="entry name" value="RIBOSOMAL RNA LARGE SUBUNIT METHYLTRANSFERASE YWBD-RELATED"/>
    <property type="match status" value="1"/>
</dbReference>
<dbReference type="GO" id="GO:0032259">
    <property type="term" value="P:methylation"/>
    <property type="evidence" value="ECO:0007669"/>
    <property type="project" value="UniProtKB-KW"/>
</dbReference>
<dbReference type="InterPro" id="IPR019614">
    <property type="entry name" value="SAM-dep_methyl-trfase"/>
</dbReference>
<dbReference type="EMBL" id="JAGRRH010000017">
    <property type="protein sequence ID" value="KAG7351977.1"/>
    <property type="molecule type" value="Genomic_DNA"/>
</dbReference>
<protein>
    <submittedName>
        <fullName evidence="5">S-adenosylmethionine-dependent methyltransferase</fullName>
    </submittedName>
</protein>
<comment type="caution">
    <text evidence="5">The sequence shown here is derived from an EMBL/GenBank/DDBJ whole genome shotgun (WGS) entry which is preliminary data.</text>
</comment>
<evidence type="ECO:0000256" key="2">
    <source>
        <dbReference type="ARBA" id="ARBA00022679"/>
    </source>
</evidence>
<dbReference type="AlphaFoldDB" id="A0A9K3KXZ7"/>
<keyword evidence="6" id="KW-1185">Reference proteome</keyword>
<evidence type="ECO:0000256" key="1">
    <source>
        <dbReference type="ARBA" id="ARBA00022603"/>
    </source>
</evidence>
<reference evidence="5" key="2">
    <citation type="submission" date="2021-04" db="EMBL/GenBank/DDBJ databases">
        <authorList>
            <person name="Podell S."/>
        </authorList>
    </citation>
    <scope>NUCLEOTIDE SEQUENCE</scope>
    <source>
        <strain evidence="5">Hildebrandi</strain>
    </source>
</reference>
<sequence length="402" mass="45128">MTDRHGLVASLPHMVLPIQSRSFSVAVATLFLFFLANELPVDVVDGLLFHGHASARSHSQLQVSRDIVSSFPSSFENEMSTVDDRIPIRSFPPLEQAIKTAVLDNQEANRVFHGRGGLFDGCEHITLDWFPPVWLLTSHHIKVFPSELAQIQQHLQQQFRLDDDSPPINFVYQHRTINSTASTQVLCGSVPEPHVVTENGMKFYISLLQGQNQGIFLDMKNGRDWVRRNASGKIVLNLFAYTCGFSIAALMGGATEVINMDMARGCLKMGQRNHELNDVSDGSRARFFAHDIFKSWGKIRKLGPYGMIVVDPPSYQKGSFVAKDDYRKIIKRLPGFLEDNGLVMLCLNAPELDSAWLQEEVTQAAPELTFVERLASPSNFPAKDSERALKVLVYKKSPKNWD</sequence>
<accession>A0A9K3KXZ7</accession>
<keyword evidence="2" id="KW-0808">Transferase</keyword>
<evidence type="ECO:0000313" key="6">
    <source>
        <dbReference type="Proteomes" id="UP000693970"/>
    </source>
</evidence>
<dbReference type="GO" id="GO:0008168">
    <property type="term" value="F:methyltransferase activity"/>
    <property type="evidence" value="ECO:0007669"/>
    <property type="project" value="UniProtKB-KW"/>
</dbReference>
<proteinExistence type="predicted"/>
<dbReference type="Pfam" id="PF10672">
    <property type="entry name" value="Methyltrans_SAM"/>
    <property type="match status" value="1"/>
</dbReference>
<dbReference type="Proteomes" id="UP000693970">
    <property type="component" value="Unassembled WGS sequence"/>
</dbReference>
<dbReference type="OrthoDB" id="269872at2759"/>
<evidence type="ECO:0000313" key="5">
    <source>
        <dbReference type="EMBL" id="KAG7351977.1"/>
    </source>
</evidence>